<dbReference type="InterPro" id="IPR011004">
    <property type="entry name" value="Trimer_LpxA-like_sf"/>
</dbReference>
<dbReference type="Gene3D" id="2.160.10.10">
    <property type="entry name" value="Hexapeptide repeat proteins"/>
    <property type="match status" value="1"/>
</dbReference>
<dbReference type="InterPro" id="IPR050484">
    <property type="entry name" value="Transf_Hexapept/Carb_Anhydrase"/>
</dbReference>
<comment type="caution">
    <text evidence="2">The sequence shown here is derived from an EMBL/GenBank/DDBJ whole genome shotgun (WGS) entry which is preliminary data.</text>
</comment>
<dbReference type="AlphaFoldDB" id="A0A2W5Q4X4"/>
<reference evidence="2 3" key="1">
    <citation type="submission" date="2017-08" db="EMBL/GenBank/DDBJ databases">
        <title>Infants hospitalized years apart are colonized by the same room-sourced microbial strains.</title>
        <authorList>
            <person name="Brooks B."/>
            <person name="Olm M.R."/>
            <person name="Firek B.A."/>
            <person name="Baker R."/>
            <person name="Thomas B.C."/>
            <person name="Morowitz M.J."/>
            <person name="Banfield J.F."/>
        </authorList>
    </citation>
    <scope>NUCLEOTIDE SEQUENCE [LARGE SCALE GENOMIC DNA]</scope>
    <source>
        <strain evidence="2">S2_005_002_R2_34</strain>
    </source>
</reference>
<gene>
    <name evidence="2" type="ORF">DI556_20240</name>
</gene>
<dbReference type="Pfam" id="PF00132">
    <property type="entry name" value="Hexapep"/>
    <property type="match status" value="1"/>
</dbReference>
<organism evidence="2 3">
    <name type="scientific">Rhodovulum sulfidophilum</name>
    <name type="common">Rhodobacter sulfidophilus</name>
    <dbReference type="NCBI Taxonomy" id="35806"/>
    <lineage>
        <taxon>Bacteria</taxon>
        <taxon>Pseudomonadati</taxon>
        <taxon>Pseudomonadota</taxon>
        <taxon>Alphaproteobacteria</taxon>
        <taxon>Rhodobacterales</taxon>
        <taxon>Paracoccaceae</taxon>
        <taxon>Rhodovulum</taxon>
    </lineage>
</organism>
<dbReference type="Proteomes" id="UP000249185">
    <property type="component" value="Unassembled WGS sequence"/>
</dbReference>
<evidence type="ECO:0000313" key="2">
    <source>
        <dbReference type="EMBL" id="PZQ46430.1"/>
    </source>
</evidence>
<proteinExistence type="predicted"/>
<dbReference type="PANTHER" id="PTHR13061:SF29">
    <property type="entry name" value="GAMMA CARBONIC ANHYDRASE-LIKE 1, MITOCHONDRIAL-RELATED"/>
    <property type="match status" value="1"/>
</dbReference>
<dbReference type="InterPro" id="IPR001451">
    <property type="entry name" value="Hexapep"/>
</dbReference>
<accession>A0A2W5Q4X4</accession>
<evidence type="ECO:0000256" key="1">
    <source>
        <dbReference type="SAM" id="MobiDB-lite"/>
    </source>
</evidence>
<name>A0A2W5Q4X4_RHOSU</name>
<dbReference type="EMBL" id="QFPW01000025">
    <property type="protein sequence ID" value="PZQ46430.1"/>
    <property type="molecule type" value="Genomic_DNA"/>
</dbReference>
<feature type="region of interest" description="Disordered" evidence="1">
    <location>
        <begin position="172"/>
        <end position="201"/>
    </location>
</feature>
<dbReference type="SUPFAM" id="SSF51161">
    <property type="entry name" value="Trimeric LpxA-like enzymes"/>
    <property type="match status" value="1"/>
</dbReference>
<sequence>MPCYAFEGRIPVVHPTSFLHPLASLIGDVIVGPGCYIGPAASLRGDFGRILVTGDASVQDGCVLHGSAEQDCVVGRGATIGHAAVLHGCVIGENVLVGIGATVLDAAEIGDDCLVAAQTLVRGGQRFAPRGLIAGNPARLLRLLGAEEVTWRNDGDGEYQRLARRSLAGLVPCAPLPEPEPDRKRNEGNARPVRLGRGRKD</sequence>
<dbReference type="PANTHER" id="PTHR13061">
    <property type="entry name" value="DYNACTIN SUBUNIT P25"/>
    <property type="match status" value="1"/>
</dbReference>
<evidence type="ECO:0000313" key="3">
    <source>
        <dbReference type="Proteomes" id="UP000249185"/>
    </source>
</evidence>
<protein>
    <submittedName>
        <fullName evidence="2">Phenylacetic acid degradation protein PaaY</fullName>
    </submittedName>
</protein>